<feature type="signal peptide" evidence="1">
    <location>
        <begin position="1"/>
        <end position="19"/>
    </location>
</feature>
<gene>
    <name evidence="2" type="ORF">SAMN05421686_1137</name>
</gene>
<organism evidence="2 3">
    <name type="scientific">Thalassolituus maritimus</name>
    <dbReference type="NCBI Taxonomy" id="484498"/>
    <lineage>
        <taxon>Bacteria</taxon>
        <taxon>Pseudomonadati</taxon>
        <taxon>Pseudomonadota</taxon>
        <taxon>Gammaproteobacteria</taxon>
        <taxon>Oceanospirillales</taxon>
        <taxon>Oceanospirillaceae</taxon>
        <taxon>Thalassolituus</taxon>
    </lineage>
</organism>
<evidence type="ECO:0000256" key="1">
    <source>
        <dbReference type="SAM" id="SignalP"/>
    </source>
</evidence>
<keyword evidence="1" id="KW-0732">Signal</keyword>
<feature type="chain" id="PRO_5013111612" description="START domain-containing protein" evidence="1">
    <location>
        <begin position="20"/>
        <end position="196"/>
    </location>
</feature>
<protein>
    <recommendedName>
        <fullName evidence="4">START domain-containing protein</fullName>
    </recommendedName>
</protein>
<evidence type="ECO:0000313" key="3">
    <source>
        <dbReference type="Proteomes" id="UP000185639"/>
    </source>
</evidence>
<dbReference type="AlphaFoldDB" id="A0A1N7Q2U7"/>
<sequence length="196" mass="21978">MLRTGVALAALLTAYTANAEGLKPNEVVPVMGGETYSKVARVDTEAGVLVYRYIRDTETFEDWTTAVTYTLYRNPSVGDRPKSVATVIVSSLQNSNPQAKYNLTGNDEGTEVVLDFLTWPADKEYMEYDVYRIESGQTGEGVYVLQFSVKFPYVENMSEAQVKELVTLRNGMVKQVLQYNMTSVKSMLTSRYNSTR</sequence>
<name>A0A1N7Q2U7_9GAMM</name>
<keyword evidence="3" id="KW-1185">Reference proteome</keyword>
<evidence type="ECO:0008006" key="4">
    <source>
        <dbReference type="Google" id="ProtNLM"/>
    </source>
</evidence>
<accession>A0A1N7Q2U7</accession>
<proteinExistence type="predicted"/>
<dbReference type="EMBL" id="FTOH01000013">
    <property type="protein sequence ID" value="SIT17141.1"/>
    <property type="molecule type" value="Genomic_DNA"/>
</dbReference>
<dbReference type="STRING" id="484498.SAMN05421686_1137"/>
<evidence type="ECO:0000313" key="2">
    <source>
        <dbReference type="EMBL" id="SIT17141.1"/>
    </source>
</evidence>
<dbReference type="Proteomes" id="UP000185639">
    <property type="component" value="Unassembled WGS sequence"/>
</dbReference>
<reference evidence="3" key="1">
    <citation type="submission" date="2017-01" db="EMBL/GenBank/DDBJ databases">
        <authorList>
            <person name="Varghese N."/>
            <person name="Submissions S."/>
        </authorList>
    </citation>
    <scope>NUCLEOTIDE SEQUENCE [LARGE SCALE GENOMIC DNA]</scope>
    <source>
        <strain evidence="3">DSM 24913</strain>
    </source>
</reference>